<name>A0A3M8WLS1_9ACTN</name>
<evidence type="ECO:0000313" key="2">
    <source>
        <dbReference type="Proteomes" id="UP000275401"/>
    </source>
</evidence>
<organism evidence="1 2">
    <name type="scientific">Streptomyces botrytidirepellens</name>
    <dbReference type="NCBI Taxonomy" id="2486417"/>
    <lineage>
        <taxon>Bacteria</taxon>
        <taxon>Bacillati</taxon>
        <taxon>Actinomycetota</taxon>
        <taxon>Actinomycetes</taxon>
        <taxon>Kitasatosporales</taxon>
        <taxon>Streptomycetaceae</taxon>
        <taxon>Streptomyces</taxon>
    </lineage>
</organism>
<dbReference type="Proteomes" id="UP000275401">
    <property type="component" value="Unassembled WGS sequence"/>
</dbReference>
<evidence type="ECO:0000313" key="1">
    <source>
        <dbReference type="EMBL" id="RNG31118.1"/>
    </source>
</evidence>
<protein>
    <submittedName>
        <fullName evidence="1">Uncharacterized protein</fullName>
    </submittedName>
</protein>
<accession>A0A3M8WLS1</accession>
<keyword evidence="2" id="KW-1185">Reference proteome</keyword>
<comment type="caution">
    <text evidence="1">The sequence shown here is derived from an EMBL/GenBank/DDBJ whole genome shotgun (WGS) entry which is preliminary data.</text>
</comment>
<dbReference type="EMBL" id="RIBZ01000115">
    <property type="protein sequence ID" value="RNG31118.1"/>
    <property type="molecule type" value="Genomic_DNA"/>
</dbReference>
<reference evidence="1 2" key="1">
    <citation type="submission" date="2018-11" db="EMBL/GenBank/DDBJ databases">
        <title>The Potential of Streptomyces as Biocontrol Agents against the Tomato grey mould, Botrytis cinerea (Gray mold) Frontiers in Microbiology.</title>
        <authorList>
            <person name="Li D."/>
        </authorList>
    </citation>
    <scope>NUCLEOTIDE SEQUENCE [LARGE SCALE GENOMIC DNA]</scope>
    <source>
        <strain evidence="1 2">NEAU-LD23</strain>
    </source>
</reference>
<sequence length="159" mass="17987">MTKYDPPVYETYLTRTPLQLLLGVGWKRIVMLRVDQDGVTLGGTPKQTALVPWQDITSVVLWRRYLRDVTTLGKTHSLVPTDDWTDFVGLRRRPGAPPLPGPNSKLSAEQTAKLARHIDHDLFLASRAIRLWKLDSERLQAAVAAFSPLVPVQDERHAR</sequence>
<gene>
    <name evidence="1" type="ORF">EEJ42_08965</name>
</gene>
<dbReference type="RefSeq" id="WP_123099440.1">
    <property type="nucleotide sequence ID" value="NZ_RIBZ01000115.1"/>
</dbReference>
<proteinExistence type="predicted"/>
<dbReference type="AlphaFoldDB" id="A0A3M8WLS1"/>